<comment type="caution">
    <text evidence="3">The sequence shown here is derived from an EMBL/GenBank/DDBJ whole genome shotgun (WGS) entry which is preliminary data.</text>
</comment>
<evidence type="ECO:0000256" key="2">
    <source>
        <dbReference type="SAM" id="MobiDB-lite"/>
    </source>
</evidence>
<dbReference type="VEuPathDB" id="FungiDB:AeMF1_000968"/>
<organism evidence="3 4">
    <name type="scientific">Aphanomyces euteiches</name>
    <dbReference type="NCBI Taxonomy" id="100861"/>
    <lineage>
        <taxon>Eukaryota</taxon>
        <taxon>Sar</taxon>
        <taxon>Stramenopiles</taxon>
        <taxon>Oomycota</taxon>
        <taxon>Saprolegniomycetes</taxon>
        <taxon>Saprolegniales</taxon>
        <taxon>Verrucalvaceae</taxon>
        <taxon>Aphanomyces</taxon>
    </lineage>
</organism>
<reference evidence="3 4" key="1">
    <citation type="submission" date="2019-07" db="EMBL/GenBank/DDBJ databases">
        <title>Genomics analysis of Aphanomyces spp. identifies a new class of oomycete effector associated with host adaptation.</title>
        <authorList>
            <person name="Gaulin E."/>
        </authorList>
    </citation>
    <scope>NUCLEOTIDE SEQUENCE [LARGE SCALE GENOMIC DNA]</scope>
    <source>
        <strain evidence="3 4">ATCC 201684</strain>
    </source>
</reference>
<sequence>MTTGCSSADCALPTQQQPLNDFQMLDKSLFVVTSINLDSPMSVADTNTLRDSIFLDDELATTKAQLADAKRLCSELQFQVKQLEAAKLLWDVTRLGMEFQVIKDRDDHARSYHRLQVQLVRTENTAKYFKDECEKLKAEMAAKDARIEAIEADLKVLQNTTDMFSRLKHLESQVEQLIDINEALVDENHVLKLNQFELKYESTAPVQRTSSWKLFQRSDSKPTSQPKSRARAQTRAAPAVVKTTTPVFDGSPKSRPRAHTRATPTPVFADSPKSRPRAQTRATPTVVKTTPVFAESPHPIPPARIANSTANYELIHLLQRELGTSGGHRGRAESQDGWF</sequence>
<evidence type="ECO:0000256" key="1">
    <source>
        <dbReference type="SAM" id="Coils"/>
    </source>
</evidence>
<keyword evidence="1" id="KW-0175">Coiled coil</keyword>
<feature type="region of interest" description="Disordered" evidence="2">
    <location>
        <begin position="211"/>
        <end position="284"/>
    </location>
</feature>
<dbReference type="EMBL" id="VJMJ01000084">
    <property type="protein sequence ID" value="KAF0737352.1"/>
    <property type="molecule type" value="Genomic_DNA"/>
</dbReference>
<evidence type="ECO:0000313" key="3">
    <source>
        <dbReference type="EMBL" id="KAF0737352.1"/>
    </source>
</evidence>
<dbReference type="AlphaFoldDB" id="A0A6G0XB53"/>
<evidence type="ECO:0000313" key="4">
    <source>
        <dbReference type="Proteomes" id="UP000481153"/>
    </source>
</evidence>
<name>A0A6G0XB53_9STRA</name>
<dbReference type="Proteomes" id="UP000481153">
    <property type="component" value="Unassembled WGS sequence"/>
</dbReference>
<proteinExistence type="predicted"/>
<protein>
    <submittedName>
        <fullName evidence="3">Uncharacterized protein</fullName>
    </submittedName>
</protein>
<feature type="coiled-coil region" evidence="1">
    <location>
        <begin position="119"/>
        <end position="187"/>
    </location>
</feature>
<keyword evidence="4" id="KW-1185">Reference proteome</keyword>
<gene>
    <name evidence="3" type="ORF">Ae201684_006521</name>
</gene>
<accession>A0A6G0XB53</accession>